<sequence>MGWRGDGIEVFDGLGDLLMPAVAPQAPVAAPMAATGTAGAPPSKPIGGDLDSSLANLRIERSVERVGMDMQWNEKKLTGGASWQPQVAPTSWGAPGSQMPGASPGAPGATPPAGAMPPPMGAQPGFGMVGHPFPSPSPSPSPYPSGSLSPYPLPLCSCWYVVIRSCLTLLPPPQPLQMFPQPMMRPQFPGAGAPGAPDLLSRALKNPPLRTPWQISTSRTSYNPPGTSTPPHPSAPLRSSYQPVHTLIFL</sequence>
<feature type="region of interest" description="Disordered" evidence="1">
    <location>
        <begin position="208"/>
        <end position="238"/>
    </location>
</feature>
<name>A0A8T2NU38_9TELE</name>
<keyword evidence="3" id="KW-1185">Reference proteome</keyword>
<dbReference type="EMBL" id="JAFBMS010000026">
    <property type="protein sequence ID" value="KAG9342740.1"/>
    <property type="molecule type" value="Genomic_DNA"/>
</dbReference>
<dbReference type="AlphaFoldDB" id="A0A8T2NU38"/>
<feature type="compositionally biased region" description="Low complexity" evidence="1">
    <location>
        <begin position="93"/>
        <end position="113"/>
    </location>
</feature>
<protein>
    <submittedName>
        <fullName evidence="2">Uncharacterized protein</fullName>
    </submittedName>
</protein>
<comment type="caution">
    <text evidence="2">The sequence shown here is derived from an EMBL/GenBank/DDBJ whole genome shotgun (WGS) entry which is preliminary data.</text>
</comment>
<dbReference type="Proteomes" id="UP000824540">
    <property type="component" value="Unassembled WGS sequence"/>
</dbReference>
<gene>
    <name evidence="2" type="ORF">JZ751_015602</name>
</gene>
<evidence type="ECO:0000256" key="1">
    <source>
        <dbReference type="SAM" id="MobiDB-lite"/>
    </source>
</evidence>
<organism evidence="2 3">
    <name type="scientific">Albula glossodonta</name>
    <name type="common">roundjaw bonefish</name>
    <dbReference type="NCBI Taxonomy" id="121402"/>
    <lineage>
        <taxon>Eukaryota</taxon>
        <taxon>Metazoa</taxon>
        <taxon>Chordata</taxon>
        <taxon>Craniata</taxon>
        <taxon>Vertebrata</taxon>
        <taxon>Euteleostomi</taxon>
        <taxon>Actinopterygii</taxon>
        <taxon>Neopterygii</taxon>
        <taxon>Teleostei</taxon>
        <taxon>Albuliformes</taxon>
        <taxon>Albulidae</taxon>
        <taxon>Albula</taxon>
    </lineage>
</organism>
<feature type="compositionally biased region" description="Pro residues" evidence="1">
    <location>
        <begin position="133"/>
        <end position="143"/>
    </location>
</feature>
<evidence type="ECO:0000313" key="2">
    <source>
        <dbReference type="EMBL" id="KAG9342740.1"/>
    </source>
</evidence>
<feature type="region of interest" description="Disordered" evidence="1">
    <location>
        <begin position="78"/>
        <end position="146"/>
    </location>
</feature>
<proteinExistence type="predicted"/>
<accession>A0A8T2NU38</accession>
<evidence type="ECO:0000313" key="3">
    <source>
        <dbReference type="Proteomes" id="UP000824540"/>
    </source>
</evidence>
<feature type="compositionally biased region" description="Polar residues" evidence="1">
    <location>
        <begin position="213"/>
        <end position="226"/>
    </location>
</feature>
<dbReference type="OrthoDB" id="44015at2759"/>
<reference evidence="2" key="1">
    <citation type="thesis" date="2021" institute="BYU ScholarsArchive" country="Provo, UT, USA">
        <title>Applications of and Algorithms for Genome Assembly and Genomic Analyses with an Emphasis on Marine Teleosts.</title>
        <authorList>
            <person name="Pickett B.D."/>
        </authorList>
    </citation>
    <scope>NUCLEOTIDE SEQUENCE</scope>
    <source>
        <strain evidence="2">HI-2016</strain>
    </source>
</reference>